<dbReference type="RefSeq" id="WP_090590607.1">
    <property type="nucleotide sequence ID" value="NZ_LT629688.1"/>
</dbReference>
<keyword evidence="3" id="KW-1185">Reference proteome</keyword>
<gene>
    <name evidence="2" type="ORF">SAMN04489747_0664</name>
</gene>
<dbReference type="InterPro" id="IPR024983">
    <property type="entry name" value="CHAT_dom"/>
</dbReference>
<organism evidence="2 3">
    <name type="scientific">Auraticoccus monumenti</name>
    <dbReference type="NCBI Taxonomy" id="675864"/>
    <lineage>
        <taxon>Bacteria</taxon>
        <taxon>Bacillati</taxon>
        <taxon>Actinomycetota</taxon>
        <taxon>Actinomycetes</taxon>
        <taxon>Propionibacteriales</taxon>
        <taxon>Propionibacteriaceae</taxon>
        <taxon>Auraticoccus</taxon>
    </lineage>
</organism>
<sequence length="859" mass="89177">MTTSVRGQRPSPAEVAALVDEAVLANARGRPALAGRLLDRALRALGPDEGDVAALETRCRVLITSALTRFETGRRAEAFALLTRAEELADAAGLGAVRALAAIQRSGLHGRTGDWAAALAGLQGVDPSAPGLSPRARCVVELNSGLALQLLGRHRASRDRLQAAVRLAEEHGIDDLAAAALHNLGRLSFLRGELPEALTLMARARRRSPDLTSSGADLDRARVLLEAGQLDAAEELLVQAEQEARAAGLAHDVGEISLERARRSLLLGDHARARTHALAARRSFARLGEDSWRTRAELLRLGAELAGGGRPGPVARQALALAEGSARAAGVGLEASLLAAESAARAGDVAAARAVLPRRVGAATLPQRLQLALARTTVALAAADPEAALARLRGAAAVLASEQRRSAGLDSRTAIALHGRRLAELDVGLALGTGSAAAVLRATERWRGLSTRGRWVVPSGDPTTDDLVAAMRRTGAELREAGDETSRQPLVRELARLERAVRERGWMLAAAQEDVPDAAVHPTSVSALGPALAGRDAGLVSFLSWGGRLRAVTVTPRSTRLHDLADAADVLELASRLAAGRTALAALADPRLREVVERSQQRATSRLDALLSPALPGTGRVVVVPTRVTASLAWRQLPCLLGRPVTVSPSATGWLRGLDAGAARAATRTPEPRTSLTAVAGPALERAADEARAVAACWPGGKALTGDRAVGAALTAALRSDTVVHVAAHGSHHDQSPLFSSVLVADGPLFAHEFERVGVGAGHVVLSSCDVGRARVRPGEESLGLAAALIACGVRTVVAAVAPVRDDVAQELMTRYHAELAAGSDSAEALLRASCDVPDAGLFCGYGTDWRVGGAPAAV</sequence>
<dbReference type="Pfam" id="PF12770">
    <property type="entry name" value="CHAT"/>
    <property type="match status" value="1"/>
</dbReference>
<evidence type="ECO:0000259" key="1">
    <source>
        <dbReference type="Pfam" id="PF12770"/>
    </source>
</evidence>
<name>A0A1G6TQI5_9ACTN</name>
<reference evidence="2 3" key="1">
    <citation type="submission" date="2016-10" db="EMBL/GenBank/DDBJ databases">
        <authorList>
            <person name="de Groot N.N."/>
        </authorList>
    </citation>
    <scope>NUCLEOTIDE SEQUENCE [LARGE SCALE GENOMIC DNA]</scope>
    <source>
        <strain evidence="2 3">MON 2.2</strain>
    </source>
</reference>
<dbReference type="EMBL" id="LT629688">
    <property type="protein sequence ID" value="SDD30585.1"/>
    <property type="molecule type" value="Genomic_DNA"/>
</dbReference>
<proteinExistence type="predicted"/>
<dbReference type="Pfam" id="PF13424">
    <property type="entry name" value="TPR_12"/>
    <property type="match status" value="1"/>
</dbReference>
<dbReference type="AlphaFoldDB" id="A0A1G6TQI5"/>
<evidence type="ECO:0000313" key="2">
    <source>
        <dbReference type="EMBL" id="SDD30585.1"/>
    </source>
</evidence>
<dbReference type="STRING" id="675864.SAMN04489747_0664"/>
<feature type="domain" description="CHAT" evidence="1">
    <location>
        <begin position="664"/>
        <end position="835"/>
    </location>
</feature>
<dbReference type="SUPFAM" id="SSF48452">
    <property type="entry name" value="TPR-like"/>
    <property type="match status" value="1"/>
</dbReference>
<dbReference type="Gene3D" id="1.25.40.10">
    <property type="entry name" value="Tetratricopeptide repeat domain"/>
    <property type="match status" value="1"/>
</dbReference>
<protein>
    <submittedName>
        <fullName evidence="2">CHAT domain-containing protein</fullName>
    </submittedName>
</protein>
<dbReference type="Proteomes" id="UP000198546">
    <property type="component" value="Chromosome i"/>
</dbReference>
<dbReference type="InterPro" id="IPR011990">
    <property type="entry name" value="TPR-like_helical_dom_sf"/>
</dbReference>
<accession>A0A1G6TQI5</accession>
<evidence type="ECO:0000313" key="3">
    <source>
        <dbReference type="Proteomes" id="UP000198546"/>
    </source>
</evidence>